<keyword evidence="5 12" id="KW-0547">Nucleotide-binding</keyword>
<name>A0A845M4A6_9RHOB</name>
<dbReference type="EMBL" id="WTUX01000010">
    <property type="protein sequence ID" value="MZR12547.1"/>
    <property type="molecule type" value="Genomic_DNA"/>
</dbReference>
<feature type="binding site" evidence="12">
    <location>
        <position position="634"/>
    </location>
    <ligand>
        <name>L-isoleucyl-5'-AMP</name>
        <dbReference type="ChEBI" id="CHEBI:178002"/>
    </ligand>
</feature>
<keyword evidence="17" id="KW-1185">Reference proteome</keyword>
<dbReference type="InterPro" id="IPR009008">
    <property type="entry name" value="Val/Leu/Ile-tRNA-synth_edit"/>
</dbReference>
<evidence type="ECO:0000313" key="17">
    <source>
        <dbReference type="Proteomes" id="UP000467322"/>
    </source>
</evidence>
<dbReference type="CDD" id="cd07960">
    <property type="entry name" value="Anticodon_Ia_Ile_BEm"/>
    <property type="match status" value="1"/>
</dbReference>
<dbReference type="PANTHER" id="PTHR42765">
    <property type="entry name" value="SOLEUCYL-TRNA SYNTHETASE"/>
    <property type="match status" value="1"/>
</dbReference>
<dbReference type="InterPro" id="IPR050081">
    <property type="entry name" value="Ile-tRNA_ligase"/>
</dbReference>
<dbReference type="Gene3D" id="3.90.740.10">
    <property type="entry name" value="Valyl/Leucyl/Isoleucyl-tRNA synthetase, editing domain"/>
    <property type="match status" value="1"/>
</dbReference>
<feature type="binding site" evidence="12">
    <location>
        <position position="678"/>
    </location>
    <ligand>
        <name>ATP</name>
        <dbReference type="ChEBI" id="CHEBI:30616"/>
    </ligand>
</feature>
<keyword evidence="4 12" id="KW-0479">Metal-binding</keyword>
<feature type="domain" description="Aminoacyl-tRNA synthetase class Ia" evidence="13">
    <location>
        <begin position="32"/>
        <end position="713"/>
    </location>
</feature>
<keyword evidence="6 12" id="KW-0862">Zinc</keyword>
<dbReference type="RefSeq" id="WP_161350660.1">
    <property type="nucleotide sequence ID" value="NZ_WTUX01000010.1"/>
</dbReference>
<comment type="catalytic activity">
    <reaction evidence="11 12">
        <text>tRNA(Ile) + L-isoleucine + ATP = L-isoleucyl-tRNA(Ile) + AMP + diphosphate</text>
        <dbReference type="Rhea" id="RHEA:11060"/>
        <dbReference type="Rhea" id="RHEA-COMP:9666"/>
        <dbReference type="Rhea" id="RHEA-COMP:9695"/>
        <dbReference type="ChEBI" id="CHEBI:30616"/>
        <dbReference type="ChEBI" id="CHEBI:33019"/>
        <dbReference type="ChEBI" id="CHEBI:58045"/>
        <dbReference type="ChEBI" id="CHEBI:78442"/>
        <dbReference type="ChEBI" id="CHEBI:78528"/>
        <dbReference type="ChEBI" id="CHEBI:456215"/>
        <dbReference type="EC" id="6.1.1.5"/>
    </reaction>
</comment>
<comment type="subcellular location">
    <subcellularLocation>
        <location evidence="12">Cytoplasm</location>
    </subcellularLocation>
</comment>
<evidence type="ECO:0000256" key="10">
    <source>
        <dbReference type="ARBA" id="ARBA00025217"/>
    </source>
</evidence>
<feature type="domain" description="Methionyl/Valyl/Leucyl/Isoleucyl-tRNA synthetase anticodon-binding" evidence="15">
    <location>
        <begin position="757"/>
        <end position="907"/>
    </location>
</feature>
<evidence type="ECO:0000256" key="7">
    <source>
        <dbReference type="ARBA" id="ARBA00022840"/>
    </source>
</evidence>
<dbReference type="PRINTS" id="PR00984">
    <property type="entry name" value="TRNASYNTHILE"/>
</dbReference>
<evidence type="ECO:0000256" key="2">
    <source>
        <dbReference type="ARBA" id="ARBA00022490"/>
    </source>
</evidence>
<feature type="binding site" evidence="12">
    <location>
        <position position="991"/>
    </location>
    <ligand>
        <name>Zn(2+)</name>
        <dbReference type="ChEBI" id="CHEBI:29105"/>
    </ligand>
</feature>
<evidence type="ECO:0000256" key="5">
    <source>
        <dbReference type="ARBA" id="ARBA00022741"/>
    </source>
</evidence>
<dbReference type="InterPro" id="IPR014729">
    <property type="entry name" value="Rossmann-like_a/b/a_fold"/>
</dbReference>
<comment type="similarity">
    <text evidence="1 12">Belongs to the class-I aminoacyl-tRNA synthetase family. IleS type 1 subfamily.</text>
</comment>
<dbReference type="HAMAP" id="MF_02002">
    <property type="entry name" value="Ile_tRNA_synth_type1"/>
    <property type="match status" value="1"/>
</dbReference>
<dbReference type="PROSITE" id="PS00178">
    <property type="entry name" value="AA_TRNA_LIGASE_I"/>
    <property type="match status" value="1"/>
</dbReference>
<sequence>MCADTPDYKDTLNLPETDFPMRAGLPKREPGWLERWERIGVYDRLREKEGRPPFTLHDGPPYANGHLHIGHALNKILKDMIVRSQQMLGHDARYVPGWDCHGLPIEWKIEEQYRKKGMDKDKVPVIDFRQECRKFADGWIDIQRDEFKRLGVTGNWADPYLTMDYHAEAVIAEEFMKFLMNGTLYQGSKPVMWSPIEKTALAEAEVEYHDKESFTIWVKFPVIDFNVPDEDRMSEEETPEMREAVAQTIAETREKFLGANVVIWTTTPWTIPSNKAVVFGADYDYGLYEVVDTPEECWASKGERYILADKLAAQTFAKARLEEGQWKRVSDVTAHQLAAMTLAHPLAGAEGSKGEWDDPRDFRAADFVTDEEGTGFVHCAPSHGMEEYELYRDLGMLDQVITYNVMDDGGFREDLPFFGGTYILSRKGGEGNANKTIIDKLVEVGGLLARGKIKHSYPHSWRSKAPVIYRNTSQWFAAVDRKLDDGMGEYGDTIRERALTSIDKLVKWTPRTGRNRLYSMIEARPDWVLSRQRAWGVPLTCFTKKGALPTDPDFLLRDDTVNARVVAAFEERGADVWYEDGFKARVLDGIVNPDDYEQVFDVLDVWFDSGSTHAFVLRDRPDGTKDGIADLYLEGTDQHRGWFHSSLLQACGTKGRAPYRGVLTHGFTLDEKGMKMSKSLGNTIVPEEVTKQYGADILRLWVAQSDYTNDQRIGPEILKGTADSYRRLRNTMRFLLGNLAGFSDDEKVDPADMPELERWVLHRVAELDEVVRRGFAEYDFQGMFQQVFNFATVELSSFYFDVRKDALYCDATDSLERRAARTVLDILFHRLVTWLAPILVFTMEEVWLERFPGDDSSVHLVDIPGTPAAWKDAGLADKWAGIRKVRRVVTAALEVQRREKVIGASLEAAPVVHVEDADLAHALGTVDFADICITSDVSVTTDPAPNEAYRLPEVSGVAVVFETADGEKCQRCWKILPDVGTHKHEGVCHRCDAALG</sequence>
<dbReference type="InterPro" id="IPR009080">
    <property type="entry name" value="tRNAsynth_Ia_anticodon-bd"/>
</dbReference>
<dbReference type="GO" id="GO:0004822">
    <property type="term" value="F:isoleucine-tRNA ligase activity"/>
    <property type="evidence" value="ECO:0007669"/>
    <property type="project" value="UniProtKB-UniRule"/>
</dbReference>
<evidence type="ECO:0000259" key="14">
    <source>
        <dbReference type="Pfam" id="PF06827"/>
    </source>
</evidence>
<gene>
    <name evidence="12" type="primary">ileS</name>
    <name evidence="16" type="ORF">GQE99_05885</name>
</gene>
<feature type="short sequence motif" description="'HIGH' region" evidence="12">
    <location>
        <begin position="61"/>
        <end position="71"/>
    </location>
</feature>
<comment type="cofactor">
    <cofactor evidence="12">
        <name>Zn(2+)</name>
        <dbReference type="ChEBI" id="CHEBI:29105"/>
    </cofactor>
    <text evidence="12">Binds 1 zinc ion per subunit.</text>
</comment>
<evidence type="ECO:0000259" key="13">
    <source>
        <dbReference type="Pfam" id="PF00133"/>
    </source>
</evidence>
<proteinExistence type="inferred from homology"/>
<dbReference type="Proteomes" id="UP000467322">
    <property type="component" value="Unassembled WGS sequence"/>
</dbReference>
<comment type="caution">
    <text evidence="16">The sequence shown here is derived from an EMBL/GenBank/DDBJ whole genome shotgun (WGS) entry which is preliminary data.</text>
</comment>
<dbReference type="Gene3D" id="1.10.730.20">
    <property type="match status" value="1"/>
</dbReference>
<dbReference type="InterPro" id="IPR013155">
    <property type="entry name" value="M/V/L/I-tRNA-synth_anticd-bd"/>
</dbReference>
<feature type="binding site" evidence="12">
    <location>
        <position position="969"/>
    </location>
    <ligand>
        <name>Zn(2+)</name>
        <dbReference type="ChEBI" id="CHEBI:29105"/>
    </ligand>
</feature>
<dbReference type="InterPro" id="IPR033708">
    <property type="entry name" value="Anticodon_Ile_BEm"/>
</dbReference>
<dbReference type="EC" id="6.1.1.5" evidence="12"/>
<evidence type="ECO:0000256" key="9">
    <source>
        <dbReference type="ARBA" id="ARBA00023146"/>
    </source>
</evidence>
<dbReference type="InterPro" id="IPR002300">
    <property type="entry name" value="aa-tRNA-synth_Ia"/>
</dbReference>
<evidence type="ECO:0000256" key="1">
    <source>
        <dbReference type="ARBA" id="ARBA00006887"/>
    </source>
</evidence>
<evidence type="ECO:0000256" key="11">
    <source>
        <dbReference type="ARBA" id="ARBA00048359"/>
    </source>
</evidence>
<dbReference type="Gene3D" id="3.40.50.620">
    <property type="entry name" value="HUPs"/>
    <property type="match status" value="2"/>
</dbReference>
<dbReference type="GO" id="GO:0005524">
    <property type="term" value="F:ATP binding"/>
    <property type="evidence" value="ECO:0007669"/>
    <property type="project" value="UniProtKB-UniRule"/>
</dbReference>
<dbReference type="Pfam" id="PF00133">
    <property type="entry name" value="tRNA-synt_1"/>
    <property type="match status" value="1"/>
</dbReference>
<feature type="short sequence motif" description="'KMSKS' region" evidence="12">
    <location>
        <begin position="675"/>
        <end position="679"/>
    </location>
</feature>
<dbReference type="FunFam" id="3.40.50.620:FF:000042">
    <property type="entry name" value="Isoleucine--tRNA ligase"/>
    <property type="match status" value="1"/>
</dbReference>
<dbReference type="PANTHER" id="PTHR42765:SF1">
    <property type="entry name" value="ISOLEUCINE--TRNA LIGASE, MITOCHONDRIAL"/>
    <property type="match status" value="1"/>
</dbReference>
<protein>
    <recommendedName>
        <fullName evidence="12">Isoleucine--tRNA ligase</fullName>
        <ecNumber evidence="12">6.1.1.5</ecNumber>
    </recommendedName>
    <alternativeName>
        <fullName evidence="12">Isoleucyl-tRNA synthetase</fullName>
        <shortName evidence="12">IleRS</shortName>
    </alternativeName>
</protein>
<dbReference type="SUPFAM" id="SSF50677">
    <property type="entry name" value="ValRS/IleRS/LeuRS editing domain"/>
    <property type="match status" value="1"/>
</dbReference>
<keyword evidence="2 12" id="KW-0963">Cytoplasm</keyword>
<comment type="subunit">
    <text evidence="12">Monomer.</text>
</comment>
<accession>A0A845M4A6</accession>
<comment type="domain">
    <text evidence="12">IleRS has two distinct active sites: one for aminoacylation and one for editing. The misactivated valine is translocated from the active site to the editing site, which sterically excludes the correctly activated isoleucine. The single editing site contains two valyl binding pockets, one specific for each substrate (Val-AMP or Val-tRNA(Ile)).</text>
</comment>
<evidence type="ECO:0000256" key="4">
    <source>
        <dbReference type="ARBA" id="ARBA00022723"/>
    </source>
</evidence>
<dbReference type="SUPFAM" id="SSF52374">
    <property type="entry name" value="Nucleotidylyl transferase"/>
    <property type="match status" value="1"/>
</dbReference>
<evidence type="ECO:0000256" key="6">
    <source>
        <dbReference type="ARBA" id="ARBA00022833"/>
    </source>
</evidence>
<keyword evidence="7 12" id="KW-0067">ATP-binding</keyword>
<dbReference type="AlphaFoldDB" id="A0A845M4A6"/>
<dbReference type="GO" id="GO:0005829">
    <property type="term" value="C:cytosol"/>
    <property type="evidence" value="ECO:0007669"/>
    <property type="project" value="TreeGrafter"/>
</dbReference>
<feature type="domain" description="Zinc finger FPG/IleRS-type" evidence="14">
    <location>
        <begin position="966"/>
        <end position="992"/>
    </location>
</feature>
<evidence type="ECO:0000256" key="8">
    <source>
        <dbReference type="ARBA" id="ARBA00022917"/>
    </source>
</evidence>
<keyword evidence="3 12" id="KW-0436">Ligase</keyword>
<dbReference type="GO" id="GO:0000049">
    <property type="term" value="F:tRNA binding"/>
    <property type="evidence" value="ECO:0007669"/>
    <property type="project" value="InterPro"/>
</dbReference>
<dbReference type="GO" id="GO:0008270">
    <property type="term" value="F:zinc ion binding"/>
    <property type="evidence" value="ECO:0007669"/>
    <property type="project" value="UniProtKB-UniRule"/>
</dbReference>
<evidence type="ECO:0000259" key="15">
    <source>
        <dbReference type="Pfam" id="PF08264"/>
    </source>
</evidence>
<dbReference type="Pfam" id="PF08264">
    <property type="entry name" value="Anticodon_1"/>
    <property type="match status" value="1"/>
</dbReference>
<dbReference type="InterPro" id="IPR002301">
    <property type="entry name" value="Ile-tRNA-ligase"/>
</dbReference>
<keyword evidence="9 12" id="KW-0030">Aminoacyl-tRNA synthetase</keyword>
<feature type="binding site" evidence="12">
    <location>
        <position position="972"/>
    </location>
    <ligand>
        <name>Zn(2+)</name>
        <dbReference type="ChEBI" id="CHEBI:29105"/>
    </ligand>
</feature>
<dbReference type="InterPro" id="IPR023585">
    <property type="entry name" value="Ile-tRNA-ligase_type1"/>
</dbReference>
<dbReference type="SUPFAM" id="SSF47323">
    <property type="entry name" value="Anticodon-binding domain of a subclass of class I aminoacyl-tRNA synthetases"/>
    <property type="match status" value="1"/>
</dbReference>
<feature type="binding site" evidence="12">
    <location>
        <position position="988"/>
    </location>
    <ligand>
        <name>Zn(2+)</name>
        <dbReference type="ChEBI" id="CHEBI:29105"/>
    </ligand>
</feature>
<reference evidence="16 17" key="1">
    <citation type="submission" date="2019-12" db="EMBL/GenBank/DDBJ databases">
        <title>Maritimibacter sp. nov. sp. isolated from sea sand.</title>
        <authorList>
            <person name="Kim J."/>
            <person name="Jeong S.E."/>
            <person name="Jung H.S."/>
            <person name="Jeon C.O."/>
        </authorList>
    </citation>
    <scope>NUCLEOTIDE SEQUENCE [LARGE SCALE GENOMIC DNA]</scope>
    <source>
        <strain evidence="16 17">DP07</strain>
    </source>
</reference>
<keyword evidence="8 12" id="KW-0648">Protein biosynthesis</keyword>
<evidence type="ECO:0000256" key="3">
    <source>
        <dbReference type="ARBA" id="ARBA00022598"/>
    </source>
</evidence>
<evidence type="ECO:0000313" key="16">
    <source>
        <dbReference type="EMBL" id="MZR12547.1"/>
    </source>
</evidence>
<comment type="function">
    <text evidence="10 12">Catalyzes the attachment of isoleucine to tRNA(Ile). As IleRS can inadvertently accommodate and process structurally similar amino acids such as valine, to avoid such errors it has two additional distinct tRNA(Ile)-dependent editing activities. One activity is designated as 'pretransfer' editing and involves the hydrolysis of activated Val-AMP. The other activity is designated 'posttransfer' editing and involves deacylation of mischarged Val-tRNA(Ile).</text>
</comment>
<dbReference type="Pfam" id="PF06827">
    <property type="entry name" value="zf-FPG_IleRS"/>
    <property type="match status" value="1"/>
</dbReference>
<evidence type="ECO:0000256" key="12">
    <source>
        <dbReference type="HAMAP-Rule" id="MF_02002"/>
    </source>
</evidence>
<organism evidence="16 17">
    <name type="scientific">Maritimibacter harenae</name>
    <dbReference type="NCBI Taxonomy" id="2606218"/>
    <lineage>
        <taxon>Bacteria</taxon>
        <taxon>Pseudomonadati</taxon>
        <taxon>Pseudomonadota</taxon>
        <taxon>Alphaproteobacteria</taxon>
        <taxon>Rhodobacterales</taxon>
        <taxon>Roseobacteraceae</taxon>
        <taxon>Maritimibacter</taxon>
    </lineage>
</organism>
<dbReference type="GO" id="GO:0002161">
    <property type="term" value="F:aminoacyl-tRNA deacylase activity"/>
    <property type="evidence" value="ECO:0007669"/>
    <property type="project" value="InterPro"/>
</dbReference>
<dbReference type="InterPro" id="IPR010663">
    <property type="entry name" value="Znf_FPG/IleRS"/>
</dbReference>
<dbReference type="NCBIfam" id="TIGR00392">
    <property type="entry name" value="ileS"/>
    <property type="match status" value="1"/>
</dbReference>
<dbReference type="InterPro" id="IPR001412">
    <property type="entry name" value="aa-tRNA-synth_I_CS"/>
</dbReference>
<dbReference type="GO" id="GO:0006428">
    <property type="term" value="P:isoleucyl-tRNA aminoacylation"/>
    <property type="evidence" value="ECO:0007669"/>
    <property type="project" value="UniProtKB-UniRule"/>
</dbReference>